<keyword evidence="1" id="KW-0175">Coiled coil</keyword>
<feature type="coiled-coil region" evidence="1">
    <location>
        <begin position="306"/>
        <end position="365"/>
    </location>
</feature>
<evidence type="ECO:0000313" key="2">
    <source>
        <dbReference type="EMBL" id="CAH3146528.1"/>
    </source>
</evidence>
<sequence length="413" mass="47551">MQNEHQQLSTQQRHFKTCLSMALFDVTPVLEGATSLQGKLEDAIAKSKLLLEAVEGSQSKYTKLSDEYPVLRSLKGRLAASQGPNEALSTELVKFKLDLESFVEDVFNAHDQVRKDFQLWANELERDNAKLRRERMDLANERRKLEVDRRDFDARCPAAAKEEQQITEARTVTSTDDTDEKLVIAVNNNTEHHEENEQTKSESPFATCHVECQTEAEVNSVEEPGGEDIQTAETIPGKDEEEKLEMENHQLLQCRSQIHTASIGRNQRILTAPVSRAKALLLKKQDHALRIHKMLLDDIYKTKEENQLLKAENSILSKRANEATSELFRLKNKMTVNMSDRDELYKKLQKSKEQILKLEQTLKRQALGLVSNLKEQRQLKEEMRWSQIFALPLNQHSSQTRRIPRERPSTRGR</sequence>
<evidence type="ECO:0000313" key="3">
    <source>
        <dbReference type="Proteomes" id="UP001159428"/>
    </source>
</evidence>
<dbReference type="AlphaFoldDB" id="A0AAU9XFL7"/>
<name>A0AAU9XFL7_9CNID</name>
<proteinExistence type="predicted"/>
<reference evidence="2 3" key="1">
    <citation type="submission" date="2022-05" db="EMBL/GenBank/DDBJ databases">
        <authorList>
            <consortium name="Genoscope - CEA"/>
            <person name="William W."/>
        </authorList>
    </citation>
    <scope>NUCLEOTIDE SEQUENCE [LARGE SCALE GENOMIC DNA]</scope>
</reference>
<evidence type="ECO:0000256" key="1">
    <source>
        <dbReference type="SAM" id="Coils"/>
    </source>
</evidence>
<protein>
    <submittedName>
        <fullName evidence="2">Uncharacterized protein</fullName>
    </submittedName>
</protein>
<dbReference type="EMBL" id="CALNXJ010000041">
    <property type="protein sequence ID" value="CAH3146528.1"/>
    <property type="molecule type" value="Genomic_DNA"/>
</dbReference>
<accession>A0AAU9XFL7</accession>
<gene>
    <name evidence="2" type="ORF">PMEA_00023037</name>
</gene>
<comment type="caution">
    <text evidence="2">The sequence shown here is derived from an EMBL/GenBank/DDBJ whole genome shotgun (WGS) entry which is preliminary data.</text>
</comment>
<keyword evidence="3" id="KW-1185">Reference proteome</keyword>
<organism evidence="2 3">
    <name type="scientific">Pocillopora meandrina</name>
    <dbReference type="NCBI Taxonomy" id="46732"/>
    <lineage>
        <taxon>Eukaryota</taxon>
        <taxon>Metazoa</taxon>
        <taxon>Cnidaria</taxon>
        <taxon>Anthozoa</taxon>
        <taxon>Hexacorallia</taxon>
        <taxon>Scleractinia</taxon>
        <taxon>Astrocoeniina</taxon>
        <taxon>Pocilloporidae</taxon>
        <taxon>Pocillopora</taxon>
    </lineage>
</organism>
<dbReference type="Proteomes" id="UP001159428">
    <property type="component" value="Unassembled WGS sequence"/>
</dbReference>
<feature type="coiled-coil region" evidence="1">
    <location>
        <begin position="121"/>
        <end position="148"/>
    </location>
</feature>